<organism evidence="3 4">
    <name type="scientific">Striga hermonthica</name>
    <name type="common">Purple witchweed</name>
    <name type="synonym">Buchnera hermonthica</name>
    <dbReference type="NCBI Taxonomy" id="68872"/>
    <lineage>
        <taxon>Eukaryota</taxon>
        <taxon>Viridiplantae</taxon>
        <taxon>Streptophyta</taxon>
        <taxon>Embryophyta</taxon>
        <taxon>Tracheophyta</taxon>
        <taxon>Spermatophyta</taxon>
        <taxon>Magnoliopsida</taxon>
        <taxon>eudicotyledons</taxon>
        <taxon>Gunneridae</taxon>
        <taxon>Pentapetalae</taxon>
        <taxon>asterids</taxon>
        <taxon>lamiids</taxon>
        <taxon>Lamiales</taxon>
        <taxon>Orobanchaceae</taxon>
        <taxon>Buchnereae</taxon>
        <taxon>Striga</taxon>
    </lineage>
</organism>
<evidence type="ECO:0000313" key="3">
    <source>
        <dbReference type="EMBL" id="CAA0833964.1"/>
    </source>
</evidence>
<evidence type="ECO:0000259" key="2">
    <source>
        <dbReference type="Pfam" id="PF25236"/>
    </source>
</evidence>
<reference evidence="3" key="1">
    <citation type="submission" date="2019-12" db="EMBL/GenBank/DDBJ databases">
        <authorList>
            <person name="Scholes J."/>
        </authorList>
    </citation>
    <scope>NUCLEOTIDE SEQUENCE</scope>
</reference>
<feature type="domain" description="DUF7851" evidence="2">
    <location>
        <begin position="37"/>
        <end position="101"/>
    </location>
</feature>
<proteinExistence type="predicted"/>
<dbReference type="Pfam" id="PF25236">
    <property type="entry name" value="DUF7851"/>
    <property type="match status" value="1"/>
</dbReference>
<feature type="compositionally biased region" description="Basic residues" evidence="1">
    <location>
        <begin position="7"/>
        <end position="16"/>
    </location>
</feature>
<dbReference type="EMBL" id="CACSLK010027842">
    <property type="protein sequence ID" value="CAA0833964.1"/>
    <property type="molecule type" value="Genomic_DNA"/>
</dbReference>
<evidence type="ECO:0000313" key="4">
    <source>
        <dbReference type="Proteomes" id="UP001153555"/>
    </source>
</evidence>
<sequence>MADRPTKHTIKSKKDKPQHTNDPSGAPPPPLHPIASSDGVASAAAFLPTNFTILAYHAWHTLTLGLGTRKSKVVVFVFESEGLRATAERLWPAEIPLGEIRVQEHGGSEGILQAVAALNDSRIFRRY</sequence>
<evidence type="ECO:0000256" key="1">
    <source>
        <dbReference type="SAM" id="MobiDB-lite"/>
    </source>
</evidence>
<comment type="caution">
    <text evidence="3">The sequence shown here is derived from an EMBL/GenBank/DDBJ whole genome shotgun (WGS) entry which is preliminary data.</text>
</comment>
<dbReference type="OrthoDB" id="736665at2759"/>
<feature type="region of interest" description="Disordered" evidence="1">
    <location>
        <begin position="1"/>
        <end position="36"/>
    </location>
</feature>
<keyword evidence="4" id="KW-1185">Reference proteome</keyword>
<dbReference type="AlphaFoldDB" id="A0A9N7RN17"/>
<protein>
    <recommendedName>
        <fullName evidence="2">DUF7851 domain-containing protein</fullName>
    </recommendedName>
</protein>
<dbReference type="PANTHER" id="PTHR36375:SF1">
    <property type="entry name" value="OS05G0459300 PROTEIN"/>
    <property type="match status" value="1"/>
</dbReference>
<dbReference type="PANTHER" id="PTHR36375">
    <property type="entry name" value="OS05G0459300 PROTEIN"/>
    <property type="match status" value="1"/>
</dbReference>
<dbReference type="Proteomes" id="UP001153555">
    <property type="component" value="Unassembled WGS sequence"/>
</dbReference>
<accession>A0A9N7RN17</accession>
<dbReference type="InterPro" id="IPR057173">
    <property type="entry name" value="DUF7851"/>
</dbReference>
<name>A0A9N7RN17_STRHE</name>
<gene>
    <name evidence="3" type="ORF">SHERM_29220</name>
</gene>